<dbReference type="Pfam" id="PF02541">
    <property type="entry name" value="Ppx-GppA"/>
    <property type="match status" value="1"/>
</dbReference>
<dbReference type="AlphaFoldDB" id="F5YK19"/>
<dbReference type="PANTHER" id="PTHR30005">
    <property type="entry name" value="EXOPOLYPHOSPHATASE"/>
    <property type="match status" value="1"/>
</dbReference>
<dbReference type="Gene3D" id="3.30.420.40">
    <property type="match status" value="1"/>
</dbReference>
<accession>F5YK19</accession>
<dbReference type="Gene3D" id="3.30.420.150">
    <property type="entry name" value="Exopolyphosphatase. Domain 2"/>
    <property type="match status" value="1"/>
</dbReference>
<feature type="domain" description="Ppx/GppA phosphatase N-terminal" evidence="1">
    <location>
        <begin position="28"/>
        <end position="311"/>
    </location>
</feature>
<evidence type="ECO:0000259" key="2">
    <source>
        <dbReference type="Pfam" id="PF21447"/>
    </source>
</evidence>
<dbReference type="RefSeq" id="WP_015709361.1">
    <property type="nucleotide sequence ID" value="NC_015578.1"/>
</dbReference>
<dbReference type="CDD" id="cd24006">
    <property type="entry name" value="ASKHA_NBD_PPX_GppA"/>
    <property type="match status" value="1"/>
</dbReference>
<dbReference type="OrthoDB" id="9814545at2"/>
<sequence>MEKSTQLVAILEIGSTGIRSIIAEIHGAGQWKFLDRAGKPIALGRDVFTSGQVSRESLLECLTVLQSFREFLRGWGIADENVHCIATSALRAAKNRDLFVDRVRQETGFNFTVVEGIEENRLMYLAARFALKSDIPQFWRANSMIIDVGGGSTEIMLLRRGKMVAAHSLKLGTILIDQQSRMAMGSIRSQERYLNETIRNTSEFLNAEMVLVYVRTFVIAGSDAQLVAAMIGREINENCWIINRDDFIKFVEKVQNYSVEETVQKLHVPFTDAEGFVPGILVYKLFLERTSAAQVVVPLVSIREGMLIDMARGVDPELQEDFFSQVIASALNLGRKYHFDELHNLHVAKLSMTLFDALIHEHGMNRRERMMLEVAATLHDIGMFIRGSGHQKHGQYIVANSEIFGLHREELDIVANVIRYHRGDLPSETDISYIALQREERILMLKLTSILRVADALDRGHSQHIRSITVERKSEAILLHAQGNYDLSLERIGLEEKADLFQNVFGYKVILN</sequence>
<dbReference type="eggNOG" id="COG0248">
    <property type="taxonomic scope" value="Bacteria"/>
</dbReference>
<dbReference type="SUPFAM" id="SSF109604">
    <property type="entry name" value="HD-domain/PDEase-like"/>
    <property type="match status" value="1"/>
</dbReference>
<dbReference type="GO" id="GO:0016462">
    <property type="term" value="F:pyrophosphatase activity"/>
    <property type="evidence" value="ECO:0007669"/>
    <property type="project" value="TreeGrafter"/>
</dbReference>
<evidence type="ECO:0000313" key="4">
    <source>
        <dbReference type="Proteomes" id="UP000009223"/>
    </source>
</evidence>
<dbReference type="InterPro" id="IPR003695">
    <property type="entry name" value="Ppx_GppA_N"/>
</dbReference>
<dbReference type="InterPro" id="IPR050273">
    <property type="entry name" value="GppA/Ppx_hydrolase"/>
</dbReference>
<organism evidence="3 4">
    <name type="scientific">Treponema primitia (strain ATCC BAA-887 / DSM 12427 / ZAS-2)</name>
    <dbReference type="NCBI Taxonomy" id="545694"/>
    <lineage>
        <taxon>Bacteria</taxon>
        <taxon>Pseudomonadati</taxon>
        <taxon>Spirochaetota</taxon>
        <taxon>Spirochaetia</taxon>
        <taxon>Spirochaetales</taxon>
        <taxon>Treponemataceae</taxon>
        <taxon>Treponema</taxon>
    </lineage>
</organism>
<name>F5YK19_TREPZ</name>
<dbReference type="Gene3D" id="1.10.3210.10">
    <property type="entry name" value="Hypothetical protein af1432"/>
    <property type="match status" value="1"/>
</dbReference>
<proteinExistence type="predicted"/>
<dbReference type="InterPro" id="IPR048950">
    <property type="entry name" value="Ppx_GppA_C"/>
</dbReference>
<dbReference type="PANTHER" id="PTHR30005:SF0">
    <property type="entry name" value="RETROGRADE REGULATION PROTEIN 2"/>
    <property type="match status" value="1"/>
</dbReference>
<dbReference type="CDD" id="cd00077">
    <property type="entry name" value="HDc"/>
    <property type="match status" value="1"/>
</dbReference>
<evidence type="ECO:0000259" key="1">
    <source>
        <dbReference type="Pfam" id="PF02541"/>
    </source>
</evidence>
<reference evidence="4" key="1">
    <citation type="submission" date="2009-12" db="EMBL/GenBank/DDBJ databases">
        <title>Complete sequence of Treponema primitia strain ZAS-2.</title>
        <authorList>
            <person name="Tetu S.G."/>
            <person name="Matson E."/>
            <person name="Ren Q."/>
            <person name="Seshadri R."/>
            <person name="Elbourne L."/>
            <person name="Hassan K.A."/>
            <person name="Durkin A."/>
            <person name="Radune D."/>
            <person name="Mohamoud Y."/>
            <person name="Shay R."/>
            <person name="Jin S."/>
            <person name="Zhang X."/>
            <person name="Lucey K."/>
            <person name="Ballor N.R."/>
            <person name="Ottesen E."/>
            <person name="Rosenthal R."/>
            <person name="Allen A."/>
            <person name="Leadbetter J.R."/>
            <person name="Paulsen I.T."/>
        </authorList>
    </citation>
    <scope>NUCLEOTIDE SEQUENCE [LARGE SCALE GENOMIC DNA]</scope>
    <source>
        <strain evidence="4">ATCC BAA-887 / DSM 12427 / ZAS-2</strain>
    </source>
</reference>
<dbReference type="STRING" id="545694.TREPR_0668"/>
<dbReference type="InterPro" id="IPR003607">
    <property type="entry name" value="HD/PDEase_dom"/>
</dbReference>
<dbReference type="HOGENOM" id="CLU_025908_4_1_12"/>
<dbReference type="SUPFAM" id="SSF53067">
    <property type="entry name" value="Actin-like ATPase domain"/>
    <property type="match status" value="2"/>
</dbReference>
<keyword evidence="4" id="KW-1185">Reference proteome</keyword>
<dbReference type="Pfam" id="PF21447">
    <property type="entry name" value="Ppx-GppA_III"/>
    <property type="match status" value="1"/>
</dbReference>
<dbReference type="InterPro" id="IPR043129">
    <property type="entry name" value="ATPase_NBD"/>
</dbReference>
<feature type="domain" description="Ppx/GppA phosphatase C-terminal" evidence="2">
    <location>
        <begin position="329"/>
        <end position="479"/>
    </location>
</feature>
<evidence type="ECO:0000313" key="3">
    <source>
        <dbReference type="EMBL" id="AEF85297.1"/>
    </source>
</evidence>
<protein>
    <submittedName>
        <fullName evidence="3">Putative exopolyphosphatase</fullName>
    </submittedName>
</protein>
<reference evidence="3 4" key="2">
    <citation type="journal article" date="2011" name="ISME J.">
        <title>RNA-seq reveals cooperative metabolic interactions between two termite-gut spirochete species in co-culture.</title>
        <authorList>
            <person name="Rosenthal A.Z."/>
            <person name="Matson E.G."/>
            <person name="Eldar A."/>
            <person name="Leadbetter J.R."/>
        </authorList>
    </citation>
    <scope>NUCLEOTIDE SEQUENCE [LARGE SCALE GENOMIC DNA]</scope>
    <source>
        <strain evidence="4">ATCC BAA-887 / DSM 12427 / ZAS-2</strain>
    </source>
</reference>
<dbReference type="Proteomes" id="UP000009223">
    <property type="component" value="Chromosome"/>
</dbReference>
<dbReference type="KEGG" id="tpi:TREPR_0668"/>
<dbReference type="EMBL" id="CP001843">
    <property type="protein sequence ID" value="AEF85297.1"/>
    <property type="molecule type" value="Genomic_DNA"/>
</dbReference>
<gene>
    <name evidence="3" type="ordered locus">TREPR_0668</name>
</gene>